<evidence type="ECO:0000256" key="3">
    <source>
        <dbReference type="ARBA" id="ARBA00022598"/>
    </source>
</evidence>
<dbReference type="SUPFAM" id="SSF55681">
    <property type="entry name" value="Class II aaRS and biotin synthetases"/>
    <property type="match status" value="1"/>
</dbReference>
<dbReference type="InterPro" id="IPR045864">
    <property type="entry name" value="aa-tRNA-synth_II/BPL/LPL"/>
</dbReference>
<dbReference type="InterPro" id="IPR006195">
    <property type="entry name" value="aa-tRNA-synth_II"/>
</dbReference>
<keyword evidence="12" id="KW-1185">Reference proteome</keyword>
<evidence type="ECO:0000256" key="9">
    <source>
        <dbReference type="ARBA" id="ARBA00047671"/>
    </source>
</evidence>
<evidence type="ECO:0000313" key="12">
    <source>
        <dbReference type="Proteomes" id="UP000243052"/>
    </source>
</evidence>
<evidence type="ECO:0000256" key="4">
    <source>
        <dbReference type="ARBA" id="ARBA00022741"/>
    </source>
</evidence>
<keyword evidence="4" id="KW-0547">Nucleotide-binding</keyword>
<dbReference type="AlphaFoldDB" id="A0A109UXZ8"/>
<dbReference type="Gene3D" id="3.40.50.800">
    <property type="entry name" value="Anticodon-binding domain"/>
    <property type="match status" value="1"/>
</dbReference>
<dbReference type="InterPro" id="IPR002316">
    <property type="entry name" value="Pro-tRNA-ligase_IIa"/>
</dbReference>
<proteinExistence type="inferred from homology"/>
<evidence type="ECO:0000256" key="7">
    <source>
        <dbReference type="ARBA" id="ARBA00023146"/>
    </source>
</evidence>
<sequence>MSVLRRELGTFSKRLPPNAIKSDTAHDLLQGLGYISQTQSGLMHWLPMGVRVMRNVQDIIRKRMVESGAFEMELSALSEKSVWLQTNRWGNKELFKLEDRKGKQYCLTPTCEEDFTTLIKQYVSSYKDFPLTVFQMTRKYRDELRPRGGLLRAREFVMKDAYSFHVSEEDAIASFHKMNGVYELIFKDLRLPFVSADADSGDIGGDLSKEFHYIHRSGEDVLYSCTNCEQVSNVEKCSSMPLNNGQATGEVSVTYALNQDHDTLLCFYYPADRAFNWRIASEVMDNDIDMSLKNAGNEKVLEAFSSHNEDPMFSRVVRVMDVRLNSRSNFPDFPLNQYLKNNFSQLNGHSIVDAEQGELCENCGKGTLKAANSIEVGHTFYLGKKYSEPLSATAILPSNEAKPLEMGCYGIGVTRLVAAIAEISRDEKGLCWPSCIAPYKVSLNYVEDSAEVQAVKNLLKYEAFIDNSPSANLGHRLTLSQQLGIPLSLIIGKKHWPLVEIEVRGKRFSDTWLEKHTKYSSAYNWQYEIVQTKKGPLEKHLCFQEHLNEVIDILLSDM</sequence>
<dbReference type="Pfam" id="PF00587">
    <property type="entry name" value="tRNA-synt_2b"/>
    <property type="match status" value="1"/>
</dbReference>
<dbReference type="PANTHER" id="PTHR42753:SF2">
    <property type="entry name" value="PROLINE--TRNA LIGASE"/>
    <property type="match status" value="1"/>
</dbReference>
<dbReference type="GO" id="GO:0005524">
    <property type="term" value="F:ATP binding"/>
    <property type="evidence" value="ECO:0007669"/>
    <property type="project" value="UniProtKB-KW"/>
</dbReference>
<dbReference type="GO" id="GO:0005739">
    <property type="term" value="C:mitochondrion"/>
    <property type="evidence" value="ECO:0007669"/>
    <property type="project" value="TreeGrafter"/>
</dbReference>
<dbReference type="GO" id="GO:0006433">
    <property type="term" value="P:prolyl-tRNA aminoacylation"/>
    <property type="evidence" value="ECO:0007669"/>
    <property type="project" value="InterPro"/>
</dbReference>
<dbReference type="EC" id="6.1.1.15" evidence="2"/>
<dbReference type="InterPro" id="IPR004500">
    <property type="entry name" value="Pro-tRNA-synth_IIa_bac-type"/>
</dbReference>
<organism evidence="11 12">
    <name type="scientific">Eremothecium sinecaudum</name>
    <dbReference type="NCBI Taxonomy" id="45286"/>
    <lineage>
        <taxon>Eukaryota</taxon>
        <taxon>Fungi</taxon>
        <taxon>Dikarya</taxon>
        <taxon>Ascomycota</taxon>
        <taxon>Saccharomycotina</taxon>
        <taxon>Saccharomycetes</taxon>
        <taxon>Saccharomycetales</taxon>
        <taxon>Saccharomycetaceae</taxon>
        <taxon>Eremothecium</taxon>
    </lineage>
</organism>
<dbReference type="SUPFAM" id="SSF52954">
    <property type="entry name" value="Class II aaRS ABD-related"/>
    <property type="match status" value="1"/>
</dbReference>
<evidence type="ECO:0000256" key="5">
    <source>
        <dbReference type="ARBA" id="ARBA00022840"/>
    </source>
</evidence>
<keyword evidence="3" id="KW-0436">Ligase</keyword>
<reference evidence="11 12" key="1">
    <citation type="submission" date="2016-01" db="EMBL/GenBank/DDBJ databases">
        <title>Genome sequence of the yeast Holleya sinecauda.</title>
        <authorList>
            <person name="Dietrich F.S."/>
        </authorList>
    </citation>
    <scope>NUCLEOTIDE SEQUENCE [LARGE SCALE GENOMIC DNA]</scope>
    <source>
        <strain evidence="11 12">ATCC 58844</strain>
    </source>
</reference>
<comment type="catalytic activity">
    <reaction evidence="9">
        <text>tRNA(Pro) + L-proline + ATP = L-prolyl-tRNA(Pro) + AMP + diphosphate</text>
        <dbReference type="Rhea" id="RHEA:14305"/>
        <dbReference type="Rhea" id="RHEA-COMP:9700"/>
        <dbReference type="Rhea" id="RHEA-COMP:9702"/>
        <dbReference type="ChEBI" id="CHEBI:30616"/>
        <dbReference type="ChEBI" id="CHEBI:33019"/>
        <dbReference type="ChEBI" id="CHEBI:60039"/>
        <dbReference type="ChEBI" id="CHEBI:78442"/>
        <dbReference type="ChEBI" id="CHEBI:78532"/>
        <dbReference type="ChEBI" id="CHEBI:456215"/>
        <dbReference type="EC" id="6.1.1.15"/>
    </reaction>
</comment>
<evidence type="ECO:0000256" key="2">
    <source>
        <dbReference type="ARBA" id="ARBA00012831"/>
    </source>
</evidence>
<accession>A0A109UXZ8</accession>
<dbReference type="PRINTS" id="PR01046">
    <property type="entry name" value="TRNASYNTHPRO"/>
</dbReference>
<protein>
    <recommendedName>
        <fullName evidence="2">proline--tRNA ligase</fullName>
        <ecNumber evidence="2">6.1.1.15</ecNumber>
    </recommendedName>
    <alternativeName>
        <fullName evidence="8">Prolyl-tRNA synthetase</fullName>
    </alternativeName>
</protein>
<dbReference type="Proteomes" id="UP000243052">
    <property type="component" value="Chromosome iii"/>
</dbReference>
<dbReference type="NCBIfam" id="TIGR00409">
    <property type="entry name" value="proS_fam_II"/>
    <property type="match status" value="1"/>
</dbReference>
<feature type="domain" description="Aminoacyl-transfer RNA synthetases class-II family profile" evidence="10">
    <location>
        <begin position="49"/>
        <end position="433"/>
    </location>
</feature>
<dbReference type="OrthoDB" id="10267474at2759"/>
<comment type="similarity">
    <text evidence="1">Belongs to the class-II aminoacyl-tRNA synthetase family.</text>
</comment>
<evidence type="ECO:0000259" key="10">
    <source>
        <dbReference type="PROSITE" id="PS50862"/>
    </source>
</evidence>
<dbReference type="PROSITE" id="PS50862">
    <property type="entry name" value="AA_TRNA_LIGASE_II"/>
    <property type="match status" value="1"/>
</dbReference>
<name>A0A109UXZ8_9SACH</name>
<dbReference type="GO" id="GO:0004827">
    <property type="term" value="F:proline-tRNA ligase activity"/>
    <property type="evidence" value="ECO:0007669"/>
    <property type="project" value="UniProtKB-EC"/>
</dbReference>
<dbReference type="GeneID" id="28722808"/>
<dbReference type="EMBL" id="CP014243">
    <property type="protein sequence ID" value="AMD19603.1"/>
    <property type="molecule type" value="Genomic_DNA"/>
</dbReference>
<dbReference type="STRING" id="45286.A0A109UXZ8"/>
<keyword evidence="6" id="KW-0648">Protein biosynthesis</keyword>
<dbReference type="Gene3D" id="3.30.930.10">
    <property type="entry name" value="Bira Bifunctional Protein, Domain 2"/>
    <property type="match status" value="2"/>
</dbReference>
<dbReference type="InterPro" id="IPR050062">
    <property type="entry name" value="Pro-tRNA_synthetase"/>
</dbReference>
<dbReference type="PANTHER" id="PTHR42753">
    <property type="entry name" value="MITOCHONDRIAL RIBOSOME PROTEIN L39/PROLYL-TRNA LIGASE FAMILY MEMBER"/>
    <property type="match status" value="1"/>
</dbReference>
<evidence type="ECO:0000313" key="11">
    <source>
        <dbReference type="EMBL" id="AMD19603.1"/>
    </source>
</evidence>
<gene>
    <name evidence="11" type="ORF">AW171_hschr31443</name>
</gene>
<evidence type="ECO:0000256" key="1">
    <source>
        <dbReference type="ARBA" id="ARBA00008226"/>
    </source>
</evidence>
<evidence type="ECO:0000256" key="8">
    <source>
        <dbReference type="ARBA" id="ARBA00029731"/>
    </source>
</evidence>
<dbReference type="RefSeq" id="XP_017986599.1">
    <property type="nucleotide sequence ID" value="XM_018131513.1"/>
</dbReference>
<keyword evidence="7" id="KW-0030">Aminoacyl-tRNA synthetase</keyword>
<dbReference type="InterPro" id="IPR036621">
    <property type="entry name" value="Anticodon-bd_dom_sf"/>
</dbReference>
<keyword evidence="5" id="KW-0067">ATP-binding</keyword>
<dbReference type="InterPro" id="IPR002314">
    <property type="entry name" value="aa-tRNA-synt_IIb"/>
</dbReference>
<evidence type="ECO:0000256" key="6">
    <source>
        <dbReference type="ARBA" id="ARBA00022917"/>
    </source>
</evidence>